<dbReference type="InterPro" id="IPR007330">
    <property type="entry name" value="MIT_dom"/>
</dbReference>
<sequence>MSYIKDLFNSFSSLLSAAAAANPLAPGSDRAMESSAAAAAAAAGPSNVVGERAALKLKGYFELAKEEIDKAVRAEEWGLADDAVAHYKNALRVMLESKAVRVPDALSSVEKMQVKTYQQKISKWQGQVAERLQILSQRTGRFYFLYTLLAQVVIAEFWVSKT</sequence>
<keyword evidence="1" id="KW-1133">Transmembrane helix</keyword>
<dbReference type="AlphaFoldDB" id="A0A6P5HMH7"/>
<reference evidence="3" key="1">
    <citation type="journal article" date="2015" name="Nat. Genet.">
        <title>The pineapple genome and the evolution of CAM photosynthesis.</title>
        <authorList>
            <person name="Ming R."/>
            <person name="VanBuren R."/>
            <person name="Wai C.M."/>
            <person name="Tang H."/>
            <person name="Schatz M.C."/>
            <person name="Bowers J.E."/>
            <person name="Lyons E."/>
            <person name="Wang M.L."/>
            <person name="Chen J."/>
            <person name="Biggers E."/>
            <person name="Zhang J."/>
            <person name="Huang L."/>
            <person name="Zhang L."/>
            <person name="Miao W."/>
            <person name="Zhang J."/>
            <person name="Ye Z."/>
            <person name="Miao C."/>
            <person name="Lin Z."/>
            <person name="Wang H."/>
            <person name="Zhou H."/>
            <person name="Yim W.C."/>
            <person name="Priest H.D."/>
            <person name="Zheng C."/>
            <person name="Woodhouse M."/>
            <person name="Edger P.P."/>
            <person name="Guyot R."/>
            <person name="Guo H.B."/>
            <person name="Guo H."/>
            <person name="Zheng G."/>
            <person name="Singh R."/>
            <person name="Sharma A."/>
            <person name="Min X."/>
            <person name="Zheng Y."/>
            <person name="Lee H."/>
            <person name="Gurtowski J."/>
            <person name="Sedlazeck F.J."/>
            <person name="Harkess A."/>
            <person name="McKain M.R."/>
            <person name="Liao Z."/>
            <person name="Fang J."/>
            <person name="Liu J."/>
            <person name="Zhang X."/>
            <person name="Zhang Q."/>
            <person name="Hu W."/>
            <person name="Qin Y."/>
            <person name="Wang K."/>
            <person name="Chen L.Y."/>
            <person name="Shirley N."/>
            <person name="Lin Y.R."/>
            <person name="Liu L.Y."/>
            <person name="Hernandez A.G."/>
            <person name="Wright C.L."/>
            <person name="Bulone V."/>
            <person name="Tuskan G.A."/>
            <person name="Heath K."/>
            <person name="Zee F."/>
            <person name="Moore P.H."/>
            <person name="Sunkar R."/>
            <person name="Leebens-Mack J.H."/>
            <person name="Mockler T."/>
            <person name="Bennetzen J.L."/>
            <person name="Freeling M."/>
            <person name="Sankoff D."/>
            <person name="Paterson A.H."/>
            <person name="Zhu X."/>
            <person name="Yang X."/>
            <person name="Smith J.A."/>
            <person name="Cushman J.C."/>
            <person name="Paull R.E."/>
            <person name="Yu Q."/>
        </authorList>
    </citation>
    <scope>NUCLEOTIDE SEQUENCE [LARGE SCALE GENOMIC DNA]</scope>
    <source>
        <strain evidence="3">cv. F153</strain>
    </source>
</reference>
<evidence type="ECO:0000256" key="1">
    <source>
        <dbReference type="SAM" id="Phobius"/>
    </source>
</evidence>
<evidence type="ECO:0000259" key="2">
    <source>
        <dbReference type="SMART" id="SM00745"/>
    </source>
</evidence>
<proteinExistence type="predicted"/>
<keyword evidence="1" id="KW-0812">Transmembrane</keyword>
<keyword evidence="3" id="KW-1185">Reference proteome</keyword>
<accession>A0A6P5HMH7</accession>
<reference evidence="4" key="2">
    <citation type="submission" date="2025-08" db="UniProtKB">
        <authorList>
            <consortium name="RefSeq"/>
        </authorList>
    </citation>
    <scope>IDENTIFICATION</scope>
    <source>
        <tissue evidence="4">Leaf</tissue>
    </source>
</reference>
<dbReference type="Gene3D" id="1.20.58.80">
    <property type="entry name" value="Phosphotransferase system, lactose/cellobiose-type IIA subunit"/>
    <property type="match status" value="1"/>
</dbReference>
<protein>
    <submittedName>
        <fullName evidence="4">Uncharacterized protein LOC109728531</fullName>
    </submittedName>
</protein>
<evidence type="ECO:0000313" key="3">
    <source>
        <dbReference type="Proteomes" id="UP000515123"/>
    </source>
</evidence>
<dbReference type="FunFam" id="1.20.58.80:FF:000019">
    <property type="entry name" value="AAA-type ATPase family protein"/>
    <property type="match status" value="1"/>
</dbReference>
<organism evidence="3 4">
    <name type="scientific">Ananas comosus</name>
    <name type="common">Pineapple</name>
    <name type="synonym">Ananas ananas</name>
    <dbReference type="NCBI Taxonomy" id="4615"/>
    <lineage>
        <taxon>Eukaryota</taxon>
        <taxon>Viridiplantae</taxon>
        <taxon>Streptophyta</taxon>
        <taxon>Embryophyta</taxon>
        <taxon>Tracheophyta</taxon>
        <taxon>Spermatophyta</taxon>
        <taxon>Magnoliopsida</taxon>
        <taxon>Liliopsida</taxon>
        <taxon>Poales</taxon>
        <taxon>Bromeliaceae</taxon>
        <taxon>Bromelioideae</taxon>
        <taxon>Ananas</taxon>
    </lineage>
</organism>
<dbReference type="SMART" id="SM00745">
    <property type="entry name" value="MIT"/>
    <property type="match status" value="1"/>
</dbReference>
<dbReference type="CDD" id="cd02679">
    <property type="entry name" value="MIT_spastin"/>
    <property type="match status" value="1"/>
</dbReference>
<feature type="domain" description="MIT" evidence="2">
    <location>
        <begin position="57"/>
        <end position="134"/>
    </location>
</feature>
<dbReference type="OrthoDB" id="10251136at2759"/>
<dbReference type="GeneID" id="109728531"/>
<dbReference type="Proteomes" id="UP000515123">
    <property type="component" value="Linkage group 24"/>
</dbReference>
<dbReference type="RefSeq" id="XP_020114538.1">
    <property type="nucleotide sequence ID" value="XM_020258949.1"/>
</dbReference>
<evidence type="ECO:0000313" key="4">
    <source>
        <dbReference type="RefSeq" id="XP_020114538.1"/>
    </source>
</evidence>
<gene>
    <name evidence="4" type="primary">LOC109728531</name>
</gene>
<keyword evidence="1" id="KW-0472">Membrane</keyword>
<name>A0A6P5HMH7_ANACO</name>
<feature type="transmembrane region" description="Helical" evidence="1">
    <location>
        <begin position="142"/>
        <end position="159"/>
    </location>
</feature>